<organism evidence="1 2">
    <name type="scientific">Mycoplasmopsis equigenitalium</name>
    <dbReference type="NCBI Taxonomy" id="114883"/>
    <lineage>
        <taxon>Bacteria</taxon>
        <taxon>Bacillati</taxon>
        <taxon>Mycoplasmatota</taxon>
        <taxon>Mycoplasmoidales</taxon>
        <taxon>Metamycoplasmataceae</taxon>
        <taxon>Mycoplasmopsis</taxon>
    </lineage>
</organism>
<accession>A0ABY5J0C0</accession>
<keyword evidence="2" id="KW-1185">Reference proteome</keyword>
<protein>
    <submittedName>
        <fullName evidence="1">DUF6088 family protein</fullName>
    </submittedName>
</protein>
<dbReference type="InterPro" id="IPR045738">
    <property type="entry name" value="DUF6088"/>
</dbReference>
<gene>
    <name evidence="1" type="ORF">NPA09_02200</name>
</gene>
<reference evidence="1" key="1">
    <citation type="submission" date="2022-07" db="EMBL/GenBank/DDBJ databases">
        <title>Complete genome of Mycoplasma equigenitalium type strain T37.</title>
        <authorList>
            <person name="Spergser J."/>
        </authorList>
    </citation>
    <scope>NUCLEOTIDE SEQUENCE</scope>
    <source>
        <strain evidence="1">T37</strain>
    </source>
</reference>
<dbReference type="RefSeq" id="WP_129723264.1">
    <property type="nucleotide sequence ID" value="NZ_CP101808.1"/>
</dbReference>
<dbReference type="Proteomes" id="UP001059576">
    <property type="component" value="Chromosome"/>
</dbReference>
<dbReference type="Pfam" id="PF19570">
    <property type="entry name" value="DUF6088"/>
    <property type="match status" value="1"/>
</dbReference>
<evidence type="ECO:0000313" key="2">
    <source>
        <dbReference type="Proteomes" id="UP001059576"/>
    </source>
</evidence>
<dbReference type="EMBL" id="CP101808">
    <property type="protein sequence ID" value="UUD36703.1"/>
    <property type="molecule type" value="Genomic_DNA"/>
</dbReference>
<evidence type="ECO:0000313" key="1">
    <source>
        <dbReference type="EMBL" id="UUD36703.1"/>
    </source>
</evidence>
<proteinExistence type="predicted"/>
<name>A0ABY5J0C0_9BACT</name>
<sequence>MESIKSMILDRILSKKECETFIASDFFDIANYDTVRKTLNRLVIEKSIKRAINGIYYHSKYNDFLEIEPKPSTRDIAYTLARKYNWTIAPSGNASLNLLDLSTQVPAKWIYVSDGRNAEFQYKNAKIKFLHRKRSNVNSNMSEISLLLIQAIDKLGENNVRDWQINHLKRFVNRSNRKKILDETKNTSRWIYEVIKRICMEEE</sequence>